<gene>
    <name evidence="1" type="ORF">GPM918_LOCUS21711</name>
    <name evidence="2" type="ORF">SRO942_LOCUS21706</name>
</gene>
<evidence type="ECO:0000313" key="2">
    <source>
        <dbReference type="EMBL" id="CAF3925229.1"/>
    </source>
</evidence>
<comment type="caution">
    <text evidence="1">The sequence shown here is derived from an EMBL/GenBank/DDBJ whole genome shotgun (WGS) entry which is preliminary data.</text>
</comment>
<evidence type="ECO:0000313" key="3">
    <source>
        <dbReference type="Proteomes" id="UP000663829"/>
    </source>
</evidence>
<dbReference type="InterPro" id="IPR015915">
    <property type="entry name" value="Kelch-typ_b-propeller"/>
</dbReference>
<protein>
    <submittedName>
        <fullName evidence="1">Uncharacterized protein</fullName>
    </submittedName>
</protein>
<accession>A0A814TFW4</accession>
<dbReference type="Proteomes" id="UP000681722">
    <property type="component" value="Unassembled WGS sequence"/>
</dbReference>
<proteinExistence type="predicted"/>
<dbReference type="AlphaFoldDB" id="A0A814TFW4"/>
<organism evidence="1 3">
    <name type="scientific">Didymodactylos carnosus</name>
    <dbReference type="NCBI Taxonomy" id="1234261"/>
    <lineage>
        <taxon>Eukaryota</taxon>
        <taxon>Metazoa</taxon>
        <taxon>Spiralia</taxon>
        <taxon>Gnathifera</taxon>
        <taxon>Rotifera</taxon>
        <taxon>Eurotatoria</taxon>
        <taxon>Bdelloidea</taxon>
        <taxon>Philodinida</taxon>
        <taxon>Philodinidae</taxon>
        <taxon>Didymodactylos</taxon>
    </lineage>
</organism>
<dbReference type="EMBL" id="CAJNOQ010007230">
    <property type="protein sequence ID" value="CAF1161645.1"/>
    <property type="molecule type" value="Genomic_DNA"/>
</dbReference>
<evidence type="ECO:0000313" key="1">
    <source>
        <dbReference type="EMBL" id="CAF1161645.1"/>
    </source>
</evidence>
<dbReference type="Proteomes" id="UP000663829">
    <property type="component" value="Unassembled WGS sequence"/>
</dbReference>
<reference evidence="1" key="1">
    <citation type="submission" date="2021-02" db="EMBL/GenBank/DDBJ databases">
        <authorList>
            <person name="Nowell W R."/>
        </authorList>
    </citation>
    <scope>NUCLEOTIDE SEQUENCE</scope>
</reference>
<name>A0A814TFW4_9BILA</name>
<dbReference type="EMBL" id="CAJOBC010007229">
    <property type="protein sequence ID" value="CAF3925229.1"/>
    <property type="molecule type" value="Genomic_DNA"/>
</dbReference>
<keyword evidence="3" id="KW-1185">Reference proteome</keyword>
<dbReference type="Gene3D" id="2.120.10.80">
    <property type="entry name" value="Kelch-type beta propeller"/>
    <property type="match status" value="1"/>
</dbReference>
<sequence>MPYHYRFRPLPAGLGGWLMTQSAESKVLVSGGWGLSSSLASGEINDPSTGQWNTSSSMARAREIHIVTPVLKVAQIFGRCIGFPTTRRRRVSGLVPDGYW</sequence>
<dbReference type="SUPFAM" id="SSF117281">
    <property type="entry name" value="Kelch motif"/>
    <property type="match status" value="1"/>
</dbReference>